<accession>A0A9P1GC82</accession>
<feature type="compositionally biased region" description="Basic and acidic residues" evidence="1">
    <location>
        <begin position="532"/>
        <end position="542"/>
    </location>
</feature>
<sequence length="1428" mass="158042">LQLMEFTWRLCTTAFLCRELCLNRNLVLQLYDRLKIISGYSSRARGGVQYQASYMLDSVLFADMLRPLSTESDVLRDALQRFAKVSIEARMMPLQVLGKLASDTAFKTRACERMIDLESNDGVVQMRLRSLMTDMGTEASLWLVPNFNQPHEKLFPFILPIADLDHGLHHCMLETVLGYDEVLWYTYEKQVSALAKLFSRRDVVNRFVKFQILDHPDIPAAAKESLASMFDKLCSDKALCYESDKMFTHKHLQQKYYKALLYAMTYHDEVQEVPIDLVAAGYVANDGHRTICEVALPVLREVMQESEWESKVPILQAREALRRVDYAGNRFWGANLDYSRKRTVEDIIVSSTCCGSYKEETSYTQTKGPSMCCFGDITEMLPPSVKEDALKPYFETVMISQEWLIDNTFLSEKKYTERFPQWKVQNIESRGIDAGADYLNEIRFKKRMKKWYNFTDKDADEKWQEAVRDPQVPKGTDQTAGSRTENAKAVEERRTYEVERGDQEELDDIRDGQPHESSFAKAKAKPKAKAKARPDVTSRRGGGDGAGGRPKKGEDPEIAKIMVQRDALLTSRKWSSEISVLSKKVSHALEAAKGYEGTEELSNILIERFKKLVAMGPEVVSSPSKERTMVHDMDRESLRNSLSPMSSGKAHQLEAPTKKGLTDYDKNMTGLAASIQKGVNTLNDLVDKVEQEKVKEQARQERLAKELAKREAKKAKMLAKAREEGNALAGEDLAKGNGGPDAAVEDENSQDGWASDEEDGIWPLLASAKDLMLIKSENVGDFDEHPNITKAMAFSVTSDILGKLKGIYNVVECTKARKEKPDAAHNFRGDENFAADDLFADQTDKVKEWLTKILCGTKDILSLAVQKFQKSPHTDVLEKILSPQVVAAGADWQCCNFSDFMFGRTVVSLHGSTFVAGIPFSFFNVQKSGKSVAMISEELGNMTRSALIENNGFYVFLDMFQGVTIPPGYLYFQCNVGAMDFGDACHTSGGSGCDFLVLTGLPPFILKDSSAMTSLRETIENGIKSMRMDDEGKAFKGPINKLSFAMQICSAFEVKQEPSQAATAEEQEQEQTSALPAVQDGSVELLRLDYNALPESRSELDELFLHPDFDFELELERAKQRPELKDFLYEEYDPDFVFGVPENDPGQDLADFLDWLVQKGEKADENTNGQDGMQDKETELGQPESTAVPEGKPSSEVVEKQMEVDHKLPAAETNENSEAAVAMAQLEVENSEAKTNMEVEPTSGSPAPLPGNSEISVDATTANNGNAMGVGAKSASAAPDAEPKSGSPAPLPGNSEISVDAATASNGNDMGVGAKSASAAPDAEPKSGSAVPDAANQEISFDAATTSPKVSTEKDDVKDSQLPTTTSNRQKEVDKFFALGFKNDPEFKKAQSLPVEAPKDQTAPKKKGKEPKAKVTPKQVAKAASKKA</sequence>
<keyword evidence="5" id="KW-1185">Reference proteome</keyword>
<feature type="region of interest" description="Disordered" evidence="1">
    <location>
        <begin position="1387"/>
        <end position="1428"/>
    </location>
</feature>
<dbReference type="EMBL" id="CAMXCT030003628">
    <property type="protein sequence ID" value="CAL4792768.1"/>
    <property type="molecule type" value="Genomic_DNA"/>
</dbReference>
<feature type="region of interest" description="Disordered" evidence="1">
    <location>
        <begin position="463"/>
        <end position="554"/>
    </location>
</feature>
<dbReference type="Proteomes" id="UP001152797">
    <property type="component" value="Unassembled WGS sequence"/>
</dbReference>
<dbReference type="EMBL" id="CAMXCT020003628">
    <property type="protein sequence ID" value="CAL1158831.1"/>
    <property type="molecule type" value="Genomic_DNA"/>
</dbReference>
<feature type="compositionally biased region" description="Polar residues" evidence="1">
    <location>
        <begin position="1337"/>
        <end position="1350"/>
    </location>
</feature>
<dbReference type="EMBL" id="CAMXCT010003628">
    <property type="protein sequence ID" value="CAI4005456.1"/>
    <property type="molecule type" value="Genomic_DNA"/>
</dbReference>
<feature type="compositionally biased region" description="Basic residues" evidence="1">
    <location>
        <begin position="522"/>
        <end position="531"/>
    </location>
</feature>
<evidence type="ECO:0000313" key="4">
    <source>
        <dbReference type="EMBL" id="CAL4792768.1"/>
    </source>
</evidence>
<reference evidence="2" key="1">
    <citation type="submission" date="2022-10" db="EMBL/GenBank/DDBJ databases">
        <authorList>
            <person name="Chen Y."/>
            <person name="Dougan E. K."/>
            <person name="Chan C."/>
            <person name="Rhodes N."/>
            <person name="Thang M."/>
        </authorList>
    </citation>
    <scope>NUCLEOTIDE SEQUENCE</scope>
</reference>
<evidence type="ECO:0000256" key="1">
    <source>
        <dbReference type="SAM" id="MobiDB-lite"/>
    </source>
</evidence>
<reference evidence="3" key="2">
    <citation type="submission" date="2024-04" db="EMBL/GenBank/DDBJ databases">
        <authorList>
            <person name="Chen Y."/>
            <person name="Shah S."/>
            <person name="Dougan E. K."/>
            <person name="Thang M."/>
            <person name="Chan C."/>
        </authorList>
    </citation>
    <scope>NUCLEOTIDE SEQUENCE [LARGE SCALE GENOMIC DNA]</scope>
</reference>
<feature type="region of interest" description="Disordered" evidence="1">
    <location>
        <begin position="1163"/>
        <end position="1372"/>
    </location>
</feature>
<protein>
    <submittedName>
        <fullName evidence="4">Presequence protease 1, chloroplastic/mitochondrial</fullName>
    </submittedName>
</protein>
<feature type="non-terminal residue" evidence="2">
    <location>
        <position position="1"/>
    </location>
</feature>
<feature type="non-terminal residue" evidence="2">
    <location>
        <position position="1428"/>
    </location>
</feature>
<feature type="compositionally biased region" description="Acidic residues" evidence="1">
    <location>
        <begin position="743"/>
        <end position="756"/>
    </location>
</feature>
<evidence type="ECO:0000313" key="2">
    <source>
        <dbReference type="EMBL" id="CAI4005456.1"/>
    </source>
</evidence>
<evidence type="ECO:0000313" key="5">
    <source>
        <dbReference type="Proteomes" id="UP001152797"/>
    </source>
</evidence>
<keyword evidence="4" id="KW-0645">Protease</keyword>
<feature type="compositionally biased region" description="Basic and acidic residues" evidence="1">
    <location>
        <begin position="485"/>
        <end position="514"/>
    </location>
</feature>
<gene>
    <name evidence="2" type="ORF">C1SCF055_LOCUS31175</name>
</gene>
<comment type="caution">
    <text evidence="2">The sequence shown here is derived from an EMBL/GenBank/DDBJ whole genome shotgun (WGS) entry which is preliminary data.</text>
</comment>
<dbReference type="GO" id="GO:0008233">
    <property type="term" value="F:peptidase activity"/>
    <property type="evidence" value="ECO:0007669"/>
    <property type="project" value="UniProtKB-KW"/>
</dbReference>
<organism evidence="2">
    <name type="scientific">Cladocopium goreaui</name>
    <dbReference type="NCBI Taxonomy" id="2562237"/>
    <lineage>
        <taxon>Eukaryota</taxon>
        <taxon>Sar</taxon>
        <taxon>Alveolata</taxon>
        <taxon>Dinophyceae</taxon>
        <taxon>Suessiales</taxon>
        <taxon>Symbiodiniaceae</taxon>
        <taxon>Cladocopium</taxon>
    </lineage>
</organism>
<feature type="region of interest" description="Disordered" evidence="1">
    <location>
        <begin position="723"/>
        <end position="756"/>
    </location>
</feature>
<name>A0A9P1GC82_9DINO</name>
<feature type="compositionally biased region" description="Polar residues" evidence="1">
    <location>
        <begin position="1253"/>
        <end position="1266"/>
    </location>
</feature>
<keyword evidence="4" id="KW-0378">Hydrolase</keyword>
<evidence type="ECO:0000313" key="3">
    <source>
        <dbReference type="EMBL" id="CAL1158831.1"/>
    </source>
</evidence>
<dbReference type="GO" id="GO:0006508">
    <property type="term" value="P:proteolysis"/>
    <property type="evidence" value="ECO:0007669"/>
    <property type="project" value="UniProtKB-KW"/>
</dbReference>
<proteinExistence type="predicted"/>
<feature type="compositionally biased region" description="Basic and acidic residues" evidence="1">
    <location>
        <begin position="1197"/>
        <end position="1209"/>
    </location>
</feature>